<dbReference type="Pfam" id="PF00147">
    <property type="entry name" value="Fibrinogen_C"/>
    <property type="match status" value="1"/>
</dbReference>
<feature type="domain" description="Fibrinogen C-terminal" evidence="2">
    <location>
        <begin position="106"/>
        <end position="328"/>
    </location>
</feature>
<name>A0A182R0M9_9DIPT</name>
<feature type="signal peptide" evidence="1">
    <location>
        <begin position="1"/>
        <end position="26"/>
    </location>
</feature>
<dbReference type="SMART" id="SM00186">
    <property type="entry name" value="FBG"/>
    <property type="match status" value="1"/>
</dbReference>
<dbReference type="InterPro" id="IPR014716">
    <property type="entry name" value="Fibrinogen_a/b/g_C_1"/>
</dbReference>
<proteinExistence type="predicted"/>
<evidence type="ECO:0000256" key="1">
    <source>
        <dbReference type="SAM" id="SignalP"/>
    </source>
</evidence>
<dbReference type="InterPro" id="IPR002181">
    <property type="entry name" value="Fibrinogen_a/b/g_C_dom"/>
</dbReference>
<evidence type="ECO:0000259" key="2">
    <source>
        <dbReference type="PROSITE" id="PS51406"/>
    </source>
</evidence>
<dbReference type="EMBL" id="AXCN02002050">
    <property type="status" value="NOT_ANNOTATED_CDS"/>
    <property type="molecule type" value="Genomic_DNA"/>
</dbReference>
<sequence>MRSVPLVRLLPICGLLLAVQFRTSVAEVSGFGFELLLARLEAFESQMNAWMDQLSQNGTAKLTEYSGQLKTMAKSVESRIKMLEKSTAKDFKTLRANIKQSDHRMKTSDSKRKELSEHLEQRLEELTVRSGVYIAKYATFEHAFRVYREGPQYHGYGGSWTVVQRRFDGSVDFNRSFVDYRDGFGDLDGEYWMGLDKLYRILLSERHELLIELEDFDGVIVYAKYDDFQLANVDESYKIKSVGQYAGTAGDSLTHHHIGKKFATYDRCDDNSCAKVFGGGGWFGACFHMHLNGGYRERKHHQTYGISWQTYKDKHSFKASKMMVRPYAFKGGF</sequence>
<dbReference type="PANTHER" id="PTHR19143">
    <property type="entry name" value="FIBRINOGEN/TENASCIN/ANGIOPOEITIN"/>
    <property type="match status" value="1"/>
</dbReference>
<dbReference type="InterPro" id="IPR050373">
    <property type="entry name" value="Fibrinogen_C-term_domain"/>
</dbReference>
<dbReference type="PROSITE" id="PS51406">
    <property type="entry name" value="FIBRINOGEN_C_2"/>
    <property type="match status" value="1"/>
</dbReference>
<dbReference type="VEuPathDB" id="VectorBase:AFAF020642"/>
<keyword evidence="1" id="KW-0732">Signal</keyword>
<evidence type="ECO:0000313" key="3">
    <source>
        <dbReference type="EnsemblMetazoa" id="AFAF020642-PA"/>
    </source>
</evidence>
<organism evidence="3 4">
    <name type="scientific">Anopheles farauti</name>
    <dbReference type="NCBI Taxonomy" id="69004"/>
    <lineage>
        <taxon>Eukaryota</taxon>
        <taxon>Metazoa</taxon>
        <taxon>Ecdysozoa</taxon>
        <taxon>Arthropoda</taxon>
        <taxon>Hexapoda</taxon>
        <taxon>Insecta</taxon>
        <taxon>Pterygota</taxon>
        <taxon>Neoptera</taxon>
        <taxon>Endopterygota</taxon>
        <taxon>Diptera</taxon>
        <taxon>Nematocera</taxon>
        <taxon>Culicoidea</taxon>
        <taxon>Culicidae</taxon>
        <taxon>Anophelinae</taxon>
        <taxon>Anopheles</taxon>
    </lineage>
</organism>
<reference evidence="4" key="1">
    <citation type="submission" date="2014-01" db="EMBL/GenBank/DDBJ databases">
        <title>The Genome Sequence of Anopheles farauti FAR1 (V2).</title>
        <authorList>
            <consortium name="The Broad Institute Genomics Platform"/>
            <person name="Neafsey D.E."/>
            <person name="Besansky N."/>
            <person name="Howell P."/>
            <person name="Walton C."/>
            <person name="Young S.K."/>
            <person name="Zeng Q."/>
            <person name="Gargeya S."/>
            <person name="Fitzgerald M."/>
            <person name="Haas B."/>
            <person name="Abouelleil A."/>
            <person name="Allen A.W."/>
            <person name="Alvarado L."/>
            <person name="Arachchi H.M."/>
            <person name="Berlin A.M."/>
            <person name="Chapman S.B."/>
            <person name="Gainer-Dewar J."/>
            <person name="Goldberg J."/>
            <person name="Griggs A."/>
            <person name="Gujja S."/>
            <person name="Hansen M."/>
            <person name="Howarth C."/>
            <person name="Imamovic A."/>
            <person name="Ireland A."/>
            <person name="Larimer J."/>
            <person name="McCowan C."/>
            <person name="Murphy C."/>
            <person name="Pearson M."/>
            <person name="Poon T.W."/>
            <person name="Priest M."/>
            <person name="Roberts A."/>
            <person name="Saif S."/>
            <person name="Shea T."/>
            <person name="Sisk P."/>
            <person name="Sykes S."/>
            <person name="Wortman J."/>
            <person name="Nusbaum C."/>
            <person name="Birren B."/>
        </authorList>
    </citation>
    <scope>NUCLEOTIDE SEQUENCE [LARGE SCALE GENOMIC DNA]</scope>
    <source>
        <strain evidence="4">FAR1</strain>
    </source>
</reference>
<dbReference type="PANTHER" id="PTHR19143:SF327">
    <property type="entry name" value="FI21813P1-RELATED"/>
    <property type="match status" value="1"/>
</dbReference>
<reference evidence="3" key="2">
    <citation type="submission" date="2020-05" db="UniProtKB">
        <authorList>
            <consortium name="EnsemblMetazoa"/>
        </authorList>
    </citation>
    <scope>IDENTIFICATION</scope>
    <source>
        <strain evidence="3">FAR1</strain>
    </source>
</reference>
<protein>
    <recommendedName>
        <fullName evidence="2">Fibrinogen C-terminal domain-containing protein</fullName>
    </recommendedName>
</protein>
<dbReference type="EnsemblMetazoa" id="AFAF020642-RA">
    <property type="protein sequence ID" value="AFAF020642-PA"/>
    <property type="gene ID" value="AFAF020642"/>
</dbReference>
<evidence type="ECO:0000313" key="4">
    <source>
        <dbReference type="Proteomes" id="UP000075886"/>
    </source>
</evidence>
<dbReference type="AlphaFoldDB" id="A0A182R0M9"/>
<keyword evidence="4" id="KW-1185">Reference proteome</keyword>
<dbReference type="Gene3D" id="3.90.215.10">
    <property type="entry name" value="Gamma Fibrinogen, chain A, domain 1"/>
    <property type="match status" value="1"/>
</dbReference>
<accession>A0A182R0M9</accession>
<dbReference type="SUPFAM" id="SSF56496">
    <property type="entry name" value="Fibrinogen C-terminal domain-like"/>
    <property type="match status" value="1"/>
</dbReference>
<dbReference type="CDD" id="cd00087">
    <property type="entry name" value="FReD"/>
    <property type="match status" value="1"/>
</dbReference>
<dbReference type="InterPro" id="IPR036056">
    <property type="entry name" value="Fibrinogen-like_C"/>
</dbReference>
<dbReference type="GO" id="GO:0005615">
    <property type="term" value="C:extracellular space"/>
    <property type="evidence" value="ECO:0007669"/>
    <property type="project" value="TreeGrafter"/>
</dbReference>
<feature type="chain" id="PRO_5008133727" description="Fibrinogen C-terminal domain-containing protein" evidence="1">
    <location>
        <begin position="27"/>
        <end position="333"/>
    </location>
</feature>
<dbReference type="Proteomes" id="UP000075886">
    <property type="component" value="Unassembled WGS sequence"/>
</dbReference>